<gene>
    <name evidence="2" type="ORF">WAE58_08570</name>
</gene>
<dbReference type="RefSeq" id="WP_288879282.1">
    <property type="nucleotide sequence ID" value="NZ_CBFGNQ010000002.1"/>
</dbReference>
<dbReference type="PANTHER" id="PTHR43792:SF16">
    <property type="entry name" value="N-ACETYLTRANSFERASE DOMAIN-CONTAINING PROTEIN"/>
    <property type="match status" value="1"/>
</dbReference>
<name>A0ABU8NMN2_9SPHI</name>
<evidence type="ECO:0000313" key="2">
    <source>
        <dbReference type="EMBL" id="MEJ2902478.1"/>
    </source>
</evidence>
<dbReference type="PROSITE" id="PS51186">
    <property type="entry name" value="GNAT"/>
    <property type="match status" value="1"/>
</dbReference>
<sequence>MTILYQSQNIIIREFVPEDKQLFVLLFEDEEVARYIPQRSTAQYLELFDSTIADYSKGPLGRWGIFDIHTLDFIGMYLTRHFEYVPDQVEIGYVLAKKYWGKGIASEASSALIDYCFTHTDTNQVVAVTDLDNIGSQKVLEKAGLRRLNNLKRDEQELAYFMIERT</sequence>
<dbReference type="PANTHER" id="PTHR43792">
    <property type="entry name" value="GNAT FAMILY, PUTATIVE (AFU_ORTHOLOGUE AFUA_3G00765)-RELATED-RELATED"/>
    <property type="match status" value="1"/>
</dbReference>
<comment type="caution">
    <text evidence="2">The sequence shown here is derived from an EMBL/GenBank/DDBJ whole genome shotgun (WGS) entry which is preliminary data.</text>
</comment>
<protein>
    <submittedName>
        <fullName evidence="2">GNAT family N-acetyltransferase</fullName>
    </submittedName>
</protein>
<dbReference type="Pfam" id="PF13302">
    <property type="entry name" value="Acetyltransf_3"/>
    <property type="match status" value="1"/>
</dbReference>
<keyword evidence="3" id="KW-1185">Reference proteome</keyword>
<accession>A0ABU8NMN2</accession>
<dbReference type="Proteomes" id="UP001378956">
    <property type="component" value="Unassembled WGS sequence"/>
</dbReference>
<evidence type="ECO:0000259" key="1">
    <source>
        <dbReference type="PROSITE" id="PS51186"/>
    </source>
</evidence>
<feature type="domain" description="N-acetyltransferase" evidence="1">
    <location>
        <begin position="10"/>
        <end position="166"/>
    </location>
</feature>
<dbReference type="InterPro" id="IPR051531">
    <property type="entry name" value="N-acetyltransferase"/>
</dbReference>
<reference evidence="2 3" key="1">
    <citation type="submission" date="2024-03" db="EMBL/GenBank/DDBJ databases">
        <title>Sequence of Lycoming College Course Isolates.</title>
        <authorList>
            <person name="Plotts O."/>
            <person name="Newman J."/>
        </authorList>
    </citation>
    <scope>NUCLEOTIDE SEQUENCE [LARGE SCALE GENOMIC DNA]</scope>
    <source>
        <strain evidence="2 3">CJB-3</strain>
    </source>
</reference>
<dbReference type="EMBL" id="JBBEUB010000002">
    <property type="protein sequence ID" value="MEJ2902478.1"/>
    <property type="molecule type" value="Genomic_DNA"/>
</dbReference>
<organism evidence="2 3">
    <name type="scientific">Pedobacter panaciterrae</name>
    <dbReference type="NCBI Taxonomy" id="363849"/>
    <lineage>
        <taxon>Bacteria</taxon>
        <taxon>Pseudomonadati</taxon>
        <taxon>Bacteroidota</taxon>
        <taxon>Sphingobacteriia</taxon>
        <taxon>Sphingobacteriales</taxon>
        <taxon>Sphingobacteriaceae</taxon>
        <taxon>Pedobacter</taxon>
    </lineage>
</organism>
<evidence type="ECO:0000313" key="3">
    <source>
        <dbReference type="Proteomes" id="UP001378956"/>
    </source>
</evidence>
<dbReference type="Gene3D" id="3.40.630.30">
    <property type="match status" value="1"/>
</dbReference>
<proteinExistence type="predicted"/>
<dbReference type="InterPro" id="IPR016181">
    <property type="entry name" value="Acyl_CoA_acyltransferase"/>
</dbReference>
<dbReference type="InterPro" id="IPR000182">
    <property type="entry name" value="GNAT_dom"/>
</dbReference>
<dbReference type="SUPFAM" id="SSF55729">
    <property type="entry name" value="Acyl-CoA N-acyltransferases (Nat)"/>
    <property type="match status" value="1"/>
</dbReference>